<evidence type="ECO:0000313" key="1">
    <source>
        <dbReference type="EMBL" id="MCM4080419.1"/>
    </source>
</evidence>
<dbReference type="InterPro" id="IPR027417">
    <property type="entry name" value="P-loop_NTPase"/>
</dbReference>
<dbReference type="CDD" id="cd01029">
    <property type="entry name" value="TOPRIM_primases"/>
    <property type="match status" value="1"/>
</dbReference>
<protein>
    <recommendedName>
        <fullName evidence="3">Toprim domain-containing protein</fullName>
    </recommendedName>
</protein>
<dbReference type="InterPro" id="IPR034154">
    <property type="entry name" value="TOPRIM_DnaG/twinkle"/>
</dbReference>
<name>A0ABT0Y529_9ACTN</name>
<organism evidence="1 2">
    <name type="scientific">Paractinoplanes hotanensis</name>
    <dbReference type="NCBI Taxonomy" id="2906497"/>
    <lineage>
        <taxon>Bacteria</taxon>
        <taxon>Bacillati</taxon>
        <taxon>Actinomycetota</taxon>
        <taxon>Actinomycetes</taxon>
        <taxon>Micromonosporales</taxon>
        <taxon>Micromonosporaceae</taxon>
        <taxon>Paractinoplanes</taxon>
    </lineage>
</organism>
<keyword evidence="2" id="KW-1185">Reference proteome</keyword>
<sequence>MIETAFERVISALRSQGARIVETRRRDQVTATCPAHDDHDPSLGVTDRGDRVLIVCRSNGCKAKDIVAALDLTLADLFNERPTYSKPLRYVYDDGRTVKRSYKPDGKKRIEQENTEGTPTLYHLAQLRAAPLHREIYLVEGEEDVHTLEANGIVATTAPQGAPSFHKVDVSPLAGRAVVCVVDRDEPGDGWAAQVRAKLDTIVAPGSRFVRAKVGHDTSDHFAAGLTEADFEPYEPPTVTDVAVERSRRVDLKPWLDGTYEPPQPAVGGKRGDARQMLYPGRWHTLIAPTTSGKSWWAVWHVVAELRAGHTVVYAHFEEADPGGTLDRIRMIAPDLTIDDLIERFVWLDCTRRWKGPGEFAREIPKGVALAVLDGINAACAQHGWPVDKPEAVGEYRAHFAAPVIAAGGTPLSLGHPPKARDRQDERHGYGSTAWLDEVDGVGFRLKASKESPIRRGRHGMSSLHVVKDRYGQVEQHCSTDEKASSEGWFYAGALHVDSSGAQLEVYCSAPDKAAGNDVQRSQADLLGDAVIQVLGWEMSGRFASTRSLENQLRAAGVAFRRETLDVALTILQRAGHIHWPEVPSRHPRPGVIADSGVLLAEKLGRSSASQDQKT</sequence>
<evidence type="ECO:0000313" key="2">
    <source>
        <dbReference type="Proteomes" id="UP001523216"/>
    </source>
</evidence>
<dbReference type="EMBL" id="JAMQOL010000031">
    <property type="protein sequence ID" value="MCM4080419.1"/>
    <property type="molecule type" value="Genomic_DNA"/>
</dbReference>
<gene>
    <name evidence="1" type="ORF">LXN57_22820</name>
</gene>
<accession>A0ABT0Y529</accession>
<proteinExistence type="predicted"/>
<reference evidence="1 2" key="1">
    <citation type="submission" date="2022-06" db="EMBL/GenBank/DDBJ databases">
        <title>Actinoplanes abujensis sp. nov., isolated from Nigerian arid soil.</title>
        <authorList>
            <person name="Ding P."/>
        </authorList>
    </citation>
    <scope>NUCLEOTIDE SEQUENCE [LARGE SCALE GENOMIC DNA]</scope>
    <source>
        <strain evidence="2">TRM88002</strain>
    </source>
</reference>
<dbReference type="Gene3D" id="3.40.50.300">
    <property type="entry name" value="P-loop containing nucleotide triphosphate hydrolases"/>
    <property type="match status" value="1"/>
</dbReference>
<dbReference type="SUPFAM" id="SSF52540">
    <property type="entry name" value="P-loop containing nucleoside triphosphate hydrolases"/>
    <property type="match status" value="1"/>
</dbReference>
<dbReference type="RefSeq" id="WP_251800209.1">
    <property type="nucleotide sequence ID" value="NZ_JAMQOL010000031.1"/>
</dbReference>
<evidence type="ECO:0008006" key="3">
    <source>
        <dbReference type="Google" id="ProtNLM"/>
    </source>
</evidence>
<dbReference type="Gene3D" id="3.40.1360.10">
    <property type="match status" value="1"/>
</dbReference>
<dbReference type="Proteomes" id="UP001523216">
    <property type="component" value="Unassembled WGS sequence"/>
</dbReference>
<comment type="caution">
    <text evidence="1">The sequence shown here is derived from an EMBL/GenBank/DDBJ whole genome shotgun (WGS) entry which is preliminary data.</text>
</comment>